<evidence type="ECO:0000313" key="3">
    <source>
        <dbReference type="Proteomes" id="UP000278886"/>
    </source>
</evidence>
<keyword evidence="1" id="KW-1133">Transmembrane helix</keyword>
<feature type="transmembrane region" description="Helical" evidence="1">
    <location>
        <begin position="23"/>
        <end position="46"/>
    </location>
</feature>
<keyword evidence="3" id="KW-1185">Reference proteome</keyword>
<reference evidence="3" key="1">
    <citation type="submission" date="2018-09" db="EMBL/GenBank/DDBJ databases">
        <title>Genome sequencing of strain 2DFWR-13.</title>
        <authorList>
            <person name="Heo J."/>
            <person name="Kim S.-J."/>
            <person name="Kwon S.-W."/>
        </authorList>
    </citation>
    <scope>NUCLEOTIDE SEQUENCE [LARGE SCALE GENOMIC DNA]</scope>
    <source>
        <strain evidence="3">2DFWR-13</strain>
    </source>
</reference>
<gene>
    <name evidence="2" type="ORF">D7I47_09360</name>
</gene>
<name>A0A387B7X1_9MICO</name>
<dbReference type="AlphaFoldDB" id="A0A387B7X1"/>
<evidence type="ECO:0000313" key="2">
    <source>
        <dbReference type="EMBL" id="AYF98443.1"/>
    </source>
</evidence>
<keyword evidence="1" id="KW-0472">Membrane</keyword>
<evidence type="ECO:0000256" key="1">
    <source>
        <dbReference type="SAM" id="Phobius"/>
    </source>
</evidence>
<protein>
    <submittedName>
        <fullName evidence="2">Uncharacterized protein</fullName>
    </submittedName>
</protein>
<dbReference type="Proteomes" id="UP000278886">
    <property type="component" value="Chromosome"/>
</dbReference>
<proteinExistence type="predicted"/>
<dbReference type="EMBL" id="CP032630">
    <property type="protein sequence ID" value="AYF98443.1"/>
    <property type="molecule type" value="Genomic_DNA"/>
</dbReference>
<dbReference type="KEGG" id="lyd:D7I47_09360"/>
<keyword evidence="1" id="KW-0812">Transmembrane</keyword>
<sequence>MTVLQILWAATPTPTPTPIDDNLVTPGVVGFLVTLAVILATILLLVDMNRRTRRVRYRAEIAERLDAEEAAEAAARDDEAERP</sequence>
<organism evidence="2 3">
    <name type="scientific">Protaetiibacter intestinalis</name>
    <dbReference type="NCBI Taxonomy" id="2419774"/>
    <lineage>
        <taxon>Bacteria</taxon>
        <taxon>Bacillati</taxon>
        <taxon>Actinomycetota</taxon>
        <taxon>Actinomycetes</taxon>
        <taxon>Micrococcales</taxon>
        <taxon>Microbacteriaceae</taxon>
        <taxon>Protaetiibacter</taxon>
    </lineage>
</organism>
<accession>A0A387B7X1</accession>